<sequence length="1564" mass="177594">MVGEIILKIKLDDRSDPLSPRDSTVSSDASDPEDRAYAGDEDTIHIRPQSDHAHATVKKTEEDKTGRFELPRCFPKKWNPKLNRLQLDSLFDRCTKVPEIITCIVLTGTVCFLGFFANQTDYLGTGSVILCTISMTICQYGFLKSIAPDPASPTHGYDFSMICARPLFFSVVAAIYILSNNLCVDSGARTMEYNHSLFLYNMSPDNVGAGELSVITIRSRVCKDSPNICLLQESTAQRRLIGIQGIANPHNKPYPFTIYGISFSWESVSELVRKILAWILVLFPLISGFGMISRPKTTLIALLEQVDIHLFGGTGATGFLSLLFGLVRVAIVLGVGFSVCIYGISIGEFDNLCVSFFWGVQLAMCFVLSRLPSNINLYKQLASYLGSGQRLRKDCAQDRQTEVNNVDLIQHRGNQRLLGGRPSPSLSSSDSCPSTSSLHQREGHNPSASFHPVPKQCSLSGPPLISACKLSSSSEVVCCRHTRRFSSPSVLVTYEPPPLTTSPPPEVSEPTPPDNLFPILEDFSHYSSMVSDIEYEDEKELTDPLPELLQKSLLGRAQSDILLFILWILSGLCMHRLYLLVSPDNRPLVLIVLVILSTAFGVTLHHVWPNIRQPQPWLIFNKAFISTDGCLKVYFYECCYFWLCWVERNLLIPILTISAGTLSMPNIVNKFHLPWAAIILLVTTMKMFRNGFAGASQTYMNVFISYLLFTYDFVRLSETYLVDYLVVSIILSKLIEVRRKISFVFVYWSALRCFWRPLQNAVVKRLAIFHYTASMGSLLLSVVLGCPLEPMYLDAFFVPSHLRPTKYWEGDSRSEHLASTNMVISRKRWKDHGPGIFQLGEVYFYEHLARSLQESLAGDIQLGRLGGLSVHTGDIFILSSDEMNALVHIIEMGNGYVTFQLRGHQFIRTSCHISENASFYSYLHSDSNCRCRYPNAISVVGARHFVDIHYTAWKLVSCEYTLKGYNVAEHSTKTLLSMHAMRRNLIYYFIQSVIYYTTREGEFRALSSISASCLTRRGIKSAFDVRIEDIPRDVVRATDGKKEYENTRLWFQDQYSEWIQYCVDKRPDGRVIDTGPDSAIISLCFALSYIGIRVLFSSSHELKSTDFTRGVFELFRGNLADLDLDRRNVDGLRRLQSVLSLSMRMAVALFEEGFVLFGKMTGTELYNTIVEIQRTIVICPEADPKWTLSLFNDAQTLLSFRLVNLQASDAVTRRMILGKLVFHVIRVNSECARGLWAAQEREQIFYQTTHSERPSIQAAQHVARNILNSSCDPPIGYPVYVSPLMTSFAGMNTEYQSVSGGELSWSRLRRCFDQGRSRIRRRRNRRKEKLKKCLDDGEVYAMRTLLEYPTQPEAYHVEEVEEDHLNRSNSSDPSPAKRTTSIAQIHRSMEDDTKTLKSQNSRDSKTNEPNEDSCPPGALGWGDKRIKSLTNPDYCESQFEALATLLDLQDRNGFWRLDQKFAQAIDIPLNALRYHNPLLRYRVDSIDFVEFIWATKTAVVFLEEIWIIFQKDWELHARLAASWLDTTLSSYQIQGTSKKEIEAEMHCFAKKTILKYRKKVELIE</sequence>
<feature type="transmembrane region" description="Helical" evidence="6">
    <location>
        <begin position="319"/>
        <end position="344"/>
    </location>
</feature>
<dbReference type="InterPro" id="IPR039797">
    <property type="entry name" value="Pecanex"/>
</dbReference>
<evidence type="ECO:0000256" key="5">
    <source>
        <dbReference type="ARBA" id="ARBA00023136"/>
    </source>
</evidence>
<evidence type="ECO:0000256" key="2">
    <source>
        <dbReference type="ARBA" id="ARBA00010170"/>
    </source>
</evidence>
<evidence type="ECO:0000256" key="3">
    <source>
        <dbReference type="ARBA" id="ARBA00022692"/>
    </source>
</evidence>
<feature type="region of interest" description="Disordered" evidence="7">
    <location>
        <begin position="414"/>
        <end position="451"/>
    </location>
</feature>
<evidence type="ECO:0000313" key="9">
    <source>
        <dbReference type="EMBL" id="CAL5132090.1"/>
    </source>
</evidence>
<keyword evidence="5 6" id="KW-0472">Membrane</keyword>
<feature type="transmembrane region" description="Helical" evidence="6">
    <location>
        <begin position="97"/>
        <end position="116"/>
    </location>
</feature>
<feature type="transmembrane region" description="Helical" evidence="6">
    <location>
        <begin position="767"/>
        <end position="785"/>
    </location>
</feature>
<feature type="transmembrane region" description="Helical" evidence="6">
    <location>
        <begin position="122"/>
        <end position="143"/>
    </location>
</feature>
<dbReference type="PANTHER" id="PTHR12372:SF7">
    <property type="entry name" value="PROTEIN PECANEX"/>
    <property type="match status" value="1"/>
</dbReference>
<evidence type="ECO:0000256" key="6">
    <source>
        <dbReference type="RuleBase" id="RU367089"/>
    </source>
</evidence>
<comment type="caution">
    <text evidence="9">The sequence shown here is derived from an EMBL/GenBank/DDBJ whole genome shotgun (WGS) entry which is preliminary data.</text>
</comment>
<protein>
    <recommendedName>
        <fullName evidence="6">Pecanex-like protein</fullName>
    </recommendedName>
</protein>
<feature type="transmembrane region" description="Helical" evidence="6">
    <location>
        <begin position="561"/>
        <end position="581"/>
    </location>
</feature>
<feature type="transmembrane region" description="Helical" evidence="6">
    <location>
        <begin position="671"/>
        <end position="688"/>
    </location>
</feature>
<feature type="compositionally biased region" description="Basic and acidic residues" evidence="7">
    <location>
        <begin position="1387"/>
        <end position="1408"/>
    </location>
</feature>
<dbReference type="PANTHER" id="PTHR12372">
    <property type="entry name" value="PECANEX"/>
    <property type="match status" value="1"/>
</dbReference>
<feature type="compositionally biased region" description="Low complexity" evidence="7">
    <location>
        <begin position="422"/>
        <end position="437"/>
    </location>
</feature>
<accession>A0AAV2T6Q4</accession>
<feature type="compositionally biased region" description="Basic and acidic residues" evidence="7">
    <location>
        <begin position="32"/>
        <end position="43"/>
    </location>
</feature>
<feature type="domain" description="Pecanex C-terminal" evidence="8">
    <location>
        <begin position="1075"/>
        <end position="1292"/>
    </location>
</feature>
<evidence type="ECO:0000259" key="8">
    <source>
        <dbReference type="Pfam" id="PF05041"/>
    </source>
</evidence>
<dbReference type="EMBL" id="CAXLJL010000112">
    <property type="protein sequence ID" value="CAL5132090.1"/>
    <property type="molecule type" value="Genomic_DNA"/>
</dbReference>
<evidence type="ECO:0000256" key="1">
    <source>
        <dbReference type="ARBA" id="ARBA00004141"/>
    </source>
</evidence>
<keyword evidence="3 6" id="KW-0812">Transmembrane</keyword>
<dbReference type="Proteomes" id="UP001497525">
    <property type="component" value="Unassembled WGS sequence"/>
</dbReference>
<evidence type="ECO:0000256" key="7">
    <source>
        <dbReference type="SAM" id="MobiDB-lite"/>
    </source>
</evidence>
<comment type="subcellular location">
    <subcellularLocation>
        <location evidence="1 6">Membrane</location>
        <topology evidence="1 6">Multi-pass membrane protein</topology>
    </subcellularLocation>
</comment>
<feature type="transmembrane region" description="Helical" evidence="6">
    <location>
        <begin position="275"/>
        <end position="293"/>
    </location>
</feature>
<gene>
    <name evidence="9" type="ORF">CDAUBV1_LOCUS4602</name>
</gene>
<feature type="transmembrane region" description="Helical" evidence="6">
    <location>
        <begin position="588"/>
        <end position="608"/>
    </location>
</feature>
<keyword evidence="4 6" id="KW-1133">Transmembrane helix</keyword>
<comment type="similarity">
    <text evidence="2 6">Belongs to the pecanex family.</text>
</comment>
<proteinExistence type="inferred from homology"/>
<dbReference type="InterPro" id="IPR007735">
    <property type="entry name" value="Pecanex_C"/>
</dbReference>
<feature type="region of interest" description="Disordered" evidence="7">
    <location>
        <begin position="14"/>
        <end position="43"/>
    </location>
</feature>
<evidence type="ECO:0000313" key="10">
    <source>
        <dbReference type="Proteomes" id="UP001497525"/>
    </source>
</evidence>
<evidence type="ECO:0000256" key="4">
    <source>
        <dbReference type="ARBA" id="ARBA00022989"/>
    </source>
</evidence>
<organism evidence="9 10">
    <name type="scientific">Calicophoron daubneyi</name>
    <name type="common">Rumen fluke</name>
    <name type="synonym">Paramphistomum daubneyi</name>
    <dbReference type="NCBI Taxonomy" id="300641"/>
    <lineage>
        <taxon>Eukaryota</taxon>
        <taxon>Metazoa</taxon>
        <taxon>Spiralia</taxon>
        <taxon>Lophotrochozoa</taxon>
        <taxon>Platyhelminthes</taxon>
        <taxon>Trematoda</taxon>
        <taxon>Digenea</taxon>
        <taxon>Plagiorchiida</taxon>
        <taxon>Pronocephalata</taxon>
        <taxon>Paramphistomoidea</taxon>
        <taxon>Paramphistomidae</taxon>
        <taxon>Calicophoron</taxon>
    </lineage>
</organism>
<reference evidence="9" key="1">
    <citation type="submission" date="2024-06" db="EMBL/GenBank/DDBJ databases">
        <authorList>
            <person name="Liu X."/>
            <person name="Lenzi L."/>
            <person name="Haldenby T S."/>
            <person name="Uol C."/>
        </authorList>
    </citation>
    <scope>NUCLEOTIDE SEQUENCE</scope>
</reference>
<feature type="region of interest" description="Disordered" evidence="7">
    <location>
        <begin position="1361"/>
        <end position="1419"/>
    </location>
</feature>
<feature type="compositionally biased region" description="Polar residues" evidence="7">
    <location>
        <begin position="1367"/>
        <end position="1383"/>
    </location>
</feature>
<name>A0AAV2T6Q4_CALDB</name>
<comment type="caution">
    <text evidence="6">Lacks conserved residue(s) required for the propagation of feature annotation.</text>
</comment>
<dbReference type="Pfam" id="PF05041">
    <property type="entry name" value="Pecanex_C"/>
    <property type="match status" value="1"/>
</dbReference>
<dbReference type="GO" id="GO:0016020">
    <property type="term" value="C:membrane"/>
    <property type="evidence" value="ECO:0007669"/>
    <property type="project" value="UniProtKB-SubCell"/>
</dbReference>